<sequence>MSHKMLNKLNKRIELLINKTDDKSLLKYNHLIGIRLGLTNDYTYERILDLESKAKTEYEEQFVLGIYKGYKVKKGAML</sequence>
<protein>
    <submittedName>
        <fullName evidence="1">Uncharacterized protein</fullName>
    </submittedName>
</protein>
<name>A0A6M3L0D9_9ZZZZ</name>
<organism evidence="1">
    <name type="scientific">viral metagenome</name>
    <dbReference type="NCBI Taxonomy" id="1070528"/>
    <lineage>
        <taxon>unclassified sequences</taxon>
        <taxon>metagenomes</taxon>
        <taxon>organismal metagenomes</taxon>
    </lineage>
</organism>
<dbReference type="EMBL" id="MT142661">
    <property type="protein sequence ID" value="QJA86818.1"/>
    <property type="molecule type" value="Genomic_DNA"/>
</dbReference>
<evidence type="ECO:0000313" key="1">
    <source>
        <dbReference type="EMBL" id="QJA86818.1"/>
    </source>
</evidence>
<proteinExistence type="predicted"/>
<accession>A0A6M3L0D9</accession>
<gene>
    <name evidence="1" type="ORF">MM415B03118_0004</name>
</gene>
<reference evidence="1" key="1">
    <citation type="submission" date="2020-03" db="EMBL/GenBank/DDBJ databases">
        <title>The deep terrestrial virosphere.</title>
        <authorList>
            <person name="Holmfeldt K."/>
            <person name="Nilsson E."/>
            <person name="Simone D."/>
            <person name="Lopez-Fernandez M."/>
            <person name="Wu X."/>
            <person name="de Brujin I."/>
            <person name="Lundin D."/>
            <person name="Andersson A."/>
            <person name="Bertilsson S."/>
            <person name="Dopson M."/>
        </authorList>
    </citation>
    <scope>NUCLEOTIDE SEQUENCE</scope>
    <source>
        <strain evidence="1">MM415B03118</strain>
    </source>
</reference>
<dbReference type="AlphaFoldDB" id="A0A6M3L0D9"/>